<feature type="chain" id="PRO_5046000783" evidence="1">
    <location>
        <begin position="19"/>
        <end position="303"/>
    </location>
</feature>
<dbReference type="InterPro" id="IPR029000">
    <property type="entry name" value="Cyclophilin-like_dom_sf"/>
</dbReference>
<evidence type="ECO:0000256" key="1">
    <source>
        <dbReference type="SAM" id="SignalP"/>
    </source>
</evidence>
<proteinExistence type="predicted"/>
<dbReference type="EC" id="5.2.1.8" evidence="3"/>
<evidence type="ECO:0000313" key="4">
    <source>
        <dbReference type="Proteomes" id="UP001279660"/>
    </source>
</evidence>
<keyword evidence="4" id="KW-1185">Reference proteome</keyword>
<evidence type="ECO:0000313" key="3">
    <source>
        <dbReference type="EMBL" id="MDX5983552.1"/>
    </source>
</evidence>
<dbReference type="GO" id="GO:0003755">
    <property type="term" value="F:peptidyl-prolyl cis-trans isomerase activity"/>
    <property type="evidence" value="ECO:0007669"/>
    <property type="project" value="UniProtKB-EC"/>
</dbReference>
<dbReference type="InterPro" id="IPR002130">
    <property type="entry name" value="Cyclophilin-type_PPIase_dom"/>
</dbReference>
<dbReference type="EMBL" id="JAWXXV010000001">
    <property type="protein sequence ID" value="MDX5983552.1"/>
    <property type="molecule type" value="Genomic_DNA"/>
</dbReference>
<protein>
    <submittedName>
        <fullName evidence="3">Peptidylprolyl isomerase</fullName>
        <ecNumber evidence="3">5.2.1.8</ecNumber>
    </submittedName>
</protein>
<comment type="caution">
    <text evidence="3">The sequence shown here is derived from an EMBL/GenBank/DDBJ whole genome shotgun (WGS) entry which is preliminary data.</text>
</comment>
<dbReference type="SUPFAM" id="SSF50891">
    <property type="entry name" value="Cyclophilin-like"/>
    <property type="match status" value="1"/>
</dbReference>
<keyword evidence="3" id="KW-0413">Isomerase</keyword>
<keyword evidence="1" id="KW-0732">Signal</keyword>
<dbReference type="Proteomes" id="UP001279660">
    <property type="component" value="Unassembled WGS sequence"/>
</dbReference>
<dbReference type="RefSeq" id="WP_029622549.1">
    <property type="nucleotide sequence ID" value="NZ_JAWXXV010000001.1"/>
</dbReference>
<evidence type="ECO:0000259" key="2">
    <source>
        <dbReference type="Pfam" id="PF00160"/>
    </source>
</evidence>
<reference evidence="3 4" key="1">
    <citation type="submission" date="2023-11" db="EMBL/GenBank/DDBJ databases">
        <title>MicrobeMod: A computational toolkit for identifying prokaryotic methylation and restriction-modification with nanopore sequencing.</title>
        <authorList>
            <person name="Crits-Christoph A."/>
            <person name="Kang S.C."/>
            <person name="Lee H."/>
            <person name="Ostrov N."/>
        </authorList>
    </citation>
    <scope>NUCLEOTIDE SEQUENCE [LARGE SCALE GENOMIC DNA]</scope>
    <source>
        <strain evidence="3 4">ATCC 14820</strain>
    </source>
</reference>
<feature type="domain" description="PPIase cyclophilin-type" evidence="2">
    <location>
        <begin position="62"/>
        <end position="225"/>
    </location>
</feature>
<gene>
    <name evidence="3" type="ORF">SIL82_04710</name>
</gene>
<name>A0ABU4PI50_9SPHN</name>
<dbReference type="Pfam" id="PF00160">
    <property type="entry name" value="Pro_isomerase"/>
    <property type="match status" value="1"/>
</dbReference>
<dbReference type="Gene3D" id="2.40.100.10">
    <property type="entry name" value="Cyclophilin-like"/>
    <property type="match status" value="1"/>
</dbReference>
<organism evidence="3 4">
    <name type="scientific">Sphingomonas echinoides</name>
    <dbReference type="NCBI Taxonomy" id="59803"/>
    <lineage>
        <taxon>Bacteria</taxon>
        <taxon>Pseudomonadati</taxon>
        <taxon>Pseudomonadota</taxon>
        <taxon>Alphaproteobacteria</taxon>
        <taxon>Sphingomonadales</taxon>
        <taxon>Sphingomonadaceae</taxon>
        <taxon>Sphingomonas</taxon>
    </lineage>
</organism>
<sequence length="303" mass="32046">MSMLLPIFALLAAAQTAASPPSAPTPKPTAAQLAAAAPAAAWAAIDPKDLLLLDFADGQRSVIWLAAEFAPAHIANIRTIARSGWWGDATVYRVQDNYVTQWGDASEKKPPAAGIDRHPPAEYEWAWGAHGRAVANPYRDAYAPRTGFTPSGWAVAGDGKAQWLPHCYGMVGVARDLAPDTGTGGDLYTVIGHAPRHLDRNIALVGRVIDGMAALSALPRGNGGGLGLYEDAKMRVPIKRIVLAADLPPSERPAYQYLRPDTPVFAATLEARANRGGPFFTVPAGAADLCNLPVPVRKAPAPR</sequence>
<feature type="signal peptide" evidence="1">
    <location>
        <begin position="1"/>
        <end position="18"/>
    </location>
</feature>
<accession>A0ABU4PI50</accession>